<feature type="transmembrane region" description="Helical" evidence="8">
    <location>
        <begin position="295"/>
        <end position="312"/>
    </location>
</feature>
<dbReference type="EMBL" id="LBWB01000002">
    <property type="protein sequence ID" value="KKR01784.1"/>
    <property type="molecule type" value="Genomic_DNA"/>
</dbReference>
<evidence type="ECO:0000256" key="6">
    <source>
        <dbReference type="ARBA" id="ARBA00022989"/>
    </source>
</evidence>
<feature type="transmembrane region" description="Helical" evidence="8">
    <location>
        <begin position="110"/>
        <end position="128"/>
    </location>
</feature>
<evidence type="ECO:0000313" key="9">
    <source>
        <dbReference type="EMBL" id="KKR01784.1"/>
    </source>
</evidence>
<proteinExistence type="predicted"/>
<keyword evidence="4 9" id="KW-0808">Transferase</keyword>
<protein>
    <submittedName>
        <fullName evidence="9">Glycosyl transferase family 39</fullName>
    </submittedName>
</protein>
<reference evidence="9 10" key="1">
    <citation type="journal article" date="2015" name="Nature">
        <title>rRNA introns, odd ribosomes, and small enigmatic genomes across a large radiation of phyla.</title>
        <authorList>
            <person name="Brown C.T."/>
            <person name="Hug L.A."/>
            <person name="Thomas B.C."/>
            <person name="Sharon I."/>
            <person name="Castelle C.J."/>
            <person name="Singh A."/>
            <person name="Wilkins M.J."/>
            <person name="Williams K.H."/>
            <person name="Banfield J.F."/>
        </authorList>
    </citation>
    <scope>NUCLEOTIDE SEQUENCE [LARGE SCALE GENOMIC DNA]</scope>
</reference>
<comment type="subcellular location">
    <subcellularLocation>
        <location evidence="1">Cell membrane</location>
        <topology evidence="1">Multi-pass membrane protein</topology>
    </subcellularLocation>
</comment>
<evidence type="ECO:0000313" key="10">
    <source>
        <dbReference type="Proteomes" id="UP000033881"/>
    </source>
</evidence>
<dbReference type="PANTHER" id="PTHR33908:SF11">
    <property type="entry name" value="MEMBRANE PROTEIN"/>
    <property type="match status" value="1"/>
</dbReference>
<keyword evidence="2" id="KW-1003">Cell membrane</keyword>
<evidence type="ECO:0000256" key="5">
    <source>
        <dbReference type="ARBA" id="ARBA00022692"/>
    </source>
</evidence>
<evidence type="ECO:0000256" key="8">
    <source>
        <dbReference type="SAM" id="Phobius"/>
    </source>
</evidence>
<evidence type="ECO:0000256" key="4">
    <source>
        <dbReference type="ARBA" id="ARBA00022679"/>
    </source>
</evidence>
<dbReference type="AlphaFoldDB" id="A0A0G0MCI9"/>
<keyword evidence="7 8" id="KW-0472">Membrane</keyword>
<dbReference type="PANTHER" id="PTHR33908">
    <property type="entry name" value="MANNOSYLTRANSFERASE YKCB-RELATED"/>
    <property type="match status" value="1"/>
</dbReference>
<keyword evidence="5 8" id="KW-0812">Transmembrane</keyword>
<dbReference type="GO" id="GO:0005886">
    <property type="term" value="C:plasma membrane"/>
    <property type="evidence" value="ECO:0007669"/>
    <property type="project" value="UniProtKB-SubCell"/>
</dbReference>
<organism evidence="9 10">
    <name type="scientific">Candidatus Woesebacteria bacterium GW2011_GWB1_39_12</name>
    <dbReference type="NCBI Taxonomy" id="1618574"/>
    <lineage>
        <taxon>Bacteria</taxon>
        <taxon>Candidatus Woeseibacteriota</taxon>
    </lineage>
</organism>
<evidence type="ECO:0000256" key="3">
    <source>
        <dbReference type="ARBA" id="ARBA00022676"/>
    </source>
</evidence>
<comment type="caution">
    <text evidence="9">The sequence shown here is derived from an EMBL/GenBank/DDBJ whole genome shotgun (WGS) entry which is preliminary data.</text>
</comment>
<dbReference type="GO" id="GO:0016763">
    <property type="term" value="F:pentosyltransferase activity"/>
    <property type="evidence" value="ECO:0007669"/>
    <property type="project" value="TreeGrafter"/>
</dbReference>
<dbReference type="InterPro" id="IPR050297">
    <property type="entry name" value="LipidA_mod_glycosyltrf_83"/>
</dbReference>
<feature type="transmembrane region" description="Helical" evidence="8">
    <location>
        <begin position="270"/>
        <end position="288"/>
    </location>
</feature>
<name>A0A0G0MCI9_9BACT</name>
<feature type="transmembrane region" description="Helical" evidence="8">
    <location>
        <begin position="86"/>
        <end position="104"/>
    </location>
</feature>
<feature type="transmembrane region" description="Helical" evidence="8">
    <location>
        <begin position="318"/>
        <end position="338"/>
    </location>
</feature>
<accession>A0A0G0MCI9</accession>
<keyword evidence="3" id="KW-0328">Glycosyltransferase</keyword>
<feature type="transmembrane region" description="Helical" evidence="8">
    <location>
        <begin position="56"/>
        <end position="74"/>
    </location>
</feature>
<dbReference type="GO" id="GO:0009103">
    <property type="term" value="P:lipopolysaccharide biosynthetic process"/>
    <property type="evidence" value="ECO:0007669"/>
    <property type="project" value="UniProtKB-ARBA"/>
</dbReference>
<evidence type="ECO:0000256" key="2">
    <source>
        <dbReference type="ARBA" id="ARBA00022475"/>
    </source>
</evidence>
<evidence type="ECO:0000256" key="1">
    <source>
        <dbReference type="ARBA" id="ARBA00004651"/>
    </source>
</evidence>
<sequence length="458" mass="53296">MENVFNQSLWGDEGFSAILSMKSLPEIISIISRDTSPPLWNIWEWVVFNTLGTDEIYIRGLAFTFFLGTVFFAYKIGSFLFSKKTGLFAAIFTFLNPFFFIYAFEGRMYSIMSLGVAASMYYFLRIFYNEEIIRKRDKVGYVFFTLWALYSHHFAFFAVAIQGLWWLYELAFGKRVRAKKMFKLFLITAAGYVPWLYPLYTQTKMVSGGFWLGTPTTNDLKNLIYEYLAEGVKNENLKLPILNMPLYHVSLYLVLITAVLRKWWKSIKKTILLLLWFFGPILLTWFISQHFQSIFFNRYLLYTIPAAMLVLVSSRSKLSIVSLTILIIFFGIIDYQYFTHPVKLPFREMANYVKEVKTEEDFLINWYSNGTHHIWETKYYGIPAPIYVPPEGGDLPFFVGTALMEEGDIIREIPETVESVGVVTSGPIEEINLPGYKQETLKEFGGLKFVRYVSNLVD</sequence>
<keyword evidence="6 8" id="KW-1133">Transmembrane helix</keyword>
<feature type="transmembrane region" description="Helical" evidence="8">
    <location>
        <begin position="140"/>
        <end position="161"/>
    </location>
</feature>
<feature type="transmembrane region" description="Helical" evidence="8">
    <location>
        <begin position="181"/>
        <end position="200"/>
    </location>
</feature>
<dbReference type="Proteomes" id="UP000033881">
    <property type="component" value="Unassembled WGS sequence"/>
</dbReference>
<gene>
    <name evidence="9" type="ORF">UT24_C0002G0047</name>
</gene>
<evidence type="ECO:0000256" key="7">
    <source>
        <dbReference type="ARBA" id="ARBA00023136"/>
    </source>
</evidence>